<accession>A0A0N0PDR1</accession>
<dbReference type="Proteomes" id="UP000053240">
    <property type="component" value="Unassembled WGS sequence"/>
</dbReference>
<dbReference type="InParanoid" id="A0A0N0PDR1"/>
<reference evidence="1 2" key="1">
    <citation type="journal article" date="2015" name="Nat. Commun.">
        <title>Outbred genome sequencing and CRISPR/Cas9 gene editing in butterflies.</title>
        <authorList>
            <person name="Li X."/>
            <person name="Fan D."/>
            <person name="Zhang W."/>
            <person name="Liu G."/>
            <person name="Zhang L."/>
            <person name="Zhao L."/>
            <person name="Fang X."/>
            <person name="Chen L."/>
            <person name="Dong Y."/>
            <person name="Chen Y."/>
            <person name="Ding Y."/>
            <person name="Zhao R."/>
            <person name="Feng M."/>
            <person name="Zhu Y."/>
            <person name="Feng Y."/>
            <person name="Jiang X."/>
            <person name="Zhu D."/>
            <person name="Xiang H."/>
            <person name="Feng X."/>
            <person name="Li S."/>
            <person name="Wang J."/>
            <person name="Zhang G."/>
            <person name="Kronforst M.R."/>
            <person name="Wang W."/>
        </authorList>
    </citation>
    <scope>NUCLEOTIDE SEQUENCE [LARGE SCALE GENOMIC DNA]</scope>
    <source>
        <strain evidence="1">Ya'a_city_454_Pm</strain>
        <tissue evidence="1">Whole body</tissue>
    </source>
</reference>
<proteinExistence type="predicted"/>
<sequence length="79" mass="8963">MLVSGLSCNSCGVECASSCGTRRFRTCCFNYLRKKRSDAIEIPSHIPDVEGYNAYTPEDLDWWNSILDNGRSKFDFDEA</sequence>
<name>A0A0N0PDR1_PAPMA</name>
<protein>
    <recommendedName>
        <fullName evidence="3">Trissin</fullName>
    </recommendedName>
</protein>
<gene>
    <name evidence="1" type="ORF">RR48_01439</name>
</gene>
<organism evidence="1 2">
    <name type="scientific">Papilio machaon</name>
    <name type="common">Old World swallowtail butterfly</name>
    <dbReference type="NCBI Taxonomy" id="76193"/>
    <lineage>
        <taxon>Eukaryota</taxon>
        <taxon>Metazoa</taxon>
        <taxon>Ecdysozoa</taxon>
        <taxon>Arthropoda</taxon>
        <taxon>Hexapoda</taxon>
        <taxon>Insecta</taxon>
        <taxon>Pterygota</taxon>
        <taxon>Neoptera</taxon>
        <taxon>Endopterygota</taxon>
        <taxon>Lepidoptera</taxon>
        <taxon>Glossata</taxon>
        <taxon>Ditrysia</taxon>
        <taxon>Papilionoidea</taxon>
        <taxon>Papilionidae</taxon>
        <taxon>Papilioninae</taxon>
        <taxon>Papilio</taxon>
    </lineage>
</organism>
<keyword evidence="2" id="KW-1185">Reference proteome</keyword>
<evidence type="ECO:0000313" key="2">
    <source>
        <dbReference type="Proteomes" id="UP000053240"/>
    </source>
</evidence>
<dbReference type="AlphaFoldDB" id="A0A0N0PDR1"/>
<evidence type="ECO:0008006" key="3">
    <source>
        <dbReference type="Google" id="ProtNLM"/>
    </source>
</evidence>
<dbReference type="EMBL" id="KQ460127">
    <property type="protein sequence ID" value="KPJ17577.1"/>
    <property type="molecule type" value="Genomic_DNA"/>
</dbReference>
<evidence type="ECO:0000313" key="1">
    <source>
        <dbReference type="EMBL" id="KPJ17577.1"/>
    </source>
</evidence>